<feature type="region of interest" description="Disordered" evidence="1">
    <location>
        <begin position="248"/>
        <end position="281"/>
    </location>
</feature>
<feature type="compositionally biased region" description="Polar residues" evidence="1">
    <location>
        <begin position="1060"/>
        <end position="1074"/>
    </location>
</feature>
<dbReference type="PANTHER" id="PTHR42264:SF3">
    <property type="entry name" value="F-BOX DOMAIN-CONTAINING PROTEIN-RELATED"/>
    <property type="match status" value="1"/>
</dbReference>
<proteinExistence type="predicted"/>
<keyword evidence="4" id="KW-1185">Reference proteome</keyword>
<feature type="region of interest" description="Disordered" evidence="1">
    <location>
        <begin position="3476"/>
        <end position="3497"/>
    </location>
</feature>
<feature type="compositionally biased region" description="Low complexity" evidence="1">
    <location>
        <begin position="3477"/>
        <end position="3486"/>
    </location>
</feature>
<evidence type="ECO:0000313" key="3">
    <source>
        <dbReference type="EMBL" id="GAW78878.1"/>
    </source>
</evidence>
<feature type="region of interest" description="Disordered" evidence="1">
    <location>
        <begin position="1060"/>
        <end position="1084"/>
    </location>
</feature>
<feature type="transmembrane region" description="Helical" evidence="2">
    <location>
        <begin position="179"/>
        <end position="203"/>
    </location>
</feature>
<dbReference type="EMBL" id="BDQF01000001">
    <property type="protein sequence ID" value="GAW78878.1"/>
    <property type="molecule type" value="Genomic_DNA"/>
</dbReference>
<dbReference type="PANTHER" id="PTHR42264">
    <property type="entry name" value="EPHRIN_REC_LIKE DOMAIN-CONTAINING PROTEIN"/>
    <property type="match status" value="1"/>
</dbReference>
<evidence type="ECO:0000256" key="1">
    <source>
        <dbReference type="SAM" id="MobiDB-lite"/>
    </source>
</evidence>
<feature type="region of interest" description="Disordered" evidence="1">
    <location>
        <begin position="2767"/>
        <end position="2787"/>
    </location>
</feature>
<keyword evidence="2" id="KW-0812">Transmembrane</keyword>
<dbReference type="RefSeq" id="XP_028541467.1">
    <property type="nucleotide sequence ID" value="XM_028685666.1"/>
</dbReference>
<evidence type="ECO:0000256" key="2">
    <source>
        <dbReference type="SAM" id="Phobius"/>
    </source>
</evidence>
<gene>
    <name evidence="3" type="ORF">PGO_010220</name>
</gene>
<feature type="transmembrane region" description="Helical" evidence="2">
    <location>
        <begin position="960"/>
        <end position="986"/>
    </location>
</feature>
<feature type="region of interest" description="Disordered" evidence="1">
    <location>
        <begin position="2910"/>
        <end position="2953"/>
    </location>
</feature>
<dbReference type="Proteomes" id="UP000195521">
    <property type="component" value="Unassembled WGS sequence"/>
</dbReference>
<feature type="region of interest" description="Disordered" evidence="1">
    <location>
        <begin position="795"/>
        <end position="814"/>
    </location>
</feature>
<dbReference type="OMA" id="YHFRILY"/>
<feature type="compositionally biased region" description="Basic and acidic residues" evidence="1">
    <location>
        <begin position="2940"/>
        <end position="2949"/>
    </location>
</feature>
<keyword evidence="2" id="KW-1133">Transmembrane helix</keyword>
<evidence type="ECO:0000313" key="4">
    <source>
        <dbReference type="Proteomes" id="UP000195521"/>
    </source>
</evidence>
<keyword evidence="2" id="KW-0472">Membrane</keyword>
<feature type="compositionally biased region" description="Low complexity" evidence="1">
    <location>
        <begin position="2929"/>
        <end position="2939"/>
    </location>
</feature>
<dbReference type="GeneID" id="39745572"/>
<organism evidence="3 4">
    <name type="scientific">Plasmodium gonderi</name>
    <dbReference type="NCBI Taxonomy" id="77519"/>
    <lineage>
        <taxon>Eukaryota</taxon>
        <taxon>Sar</taxon>
        <taxon>Alveolata</taxon>
        <taxon>Apicomplexa</taxon>
        <taxon>Aconoidasida</taxon>
        <taxon>Haemosporida</taxon>
        <taxon>Plasmodiidae</taxon>
        <taxon>Plasmodium</taxon>
        <taxon>Plasmodium (Plasmodium)</taxon>
    </lineage>
</organism>
<comment type="caution">
    <text evidence="3">The sequence shown here is derived from an EMBL/GenBank/DDBJ whole genome shotgun (WGS) entry which is preliminary data.</text>
</comment>
<reference evidence="4" key="1">
    <citation type="submission" date="2017-04" db="EMBL/GenBank/DDBJ databases">
        <title>Plasmodium gonderi genome.</title>
        <authorList>
            <person name="Arisue N."/>
            <person name="Honma H."/>
            <person name="Kawai S."/>
            <person name="Tougan T."/>
            <person name="Tanabe K."/>
            <person name="Horii T."/>
        </authorList>
    </citation>
    <scope>NUCLEOTIDE SEQUENCE [LARGE SCALE GENOMIC DNA]</scope>
    <source>
        <strain evidence="4">ATCC 30045</strain>
    </source>
</reference>
<accession>A0A1Y1JB14</accession>
<name>A0A1Y1JB14_PLAGO</name>
<dbReference type="OrthoDB" id="377917at2759"/>
<protein>
    <submittedName>
        <fullName evidence="3">Uncharacterized protein</fullName>
    </submittedName>
</protein>
<sequence length="4061" mass="483588">MKKLKSALKGICFQLNSNNEKDIENGLKNLYMFIKENDNISEEEYNTCVDIIIENNYIDIIILVLSAESEKTKENKLVFNLNLRYIEIVFYTLHWLLRNKFGKIYTNKDNKNESECVEDKVKRKRAKFEEIQFYDLHKKYKNAGVFKNLGLFLCENINFLEIVILKNFSFNRIFILNSILYFIIFHEKFYFVFLSSSLILNLIELKKNVKMVSELKRKNELHDLEHTDSELDDAFNYNVENRKINGLYQDEQEDEEQSEVSWDNSGKGPGEQIEEDNGRDAQNEWKVLSSKDNHFTEDETLLCSYNFQQEIIFLYKYLVHENGLGDVRNEGVKNLVMRNCGFYGEMLIKKKNGKTEFFKEEIIDRKMEKKNKKGRNEANIQEVNNKAVNKEDFEVVRLSLLVLCAYIYLESTRGDKIHMYFHSICEEIFKIYCSCGESLRYYILLCFYEILKKSETYKNMNIFLNVIKLVGLFLNDVQSDMDTTLLFFINELLKSRKFNEIYKISKFNCNCIFLLKCSGEDEKGNKAMATPNDWQVEKKRKRKSSFSSYFSSKYCLIVNCNKKDRVVELDNMINELFDGVTKMQNKRYVQIRDLLFVLSIQKKDIRRMCLIFSILELYISTCIRETKQYLIMHHMKEEEVFRLRDRNYNDEKQINNKVNNAFLTFLTDLKIKFFINHYVIVISVEKYHHFINLYYSSTNVHVVTCDEKLFFFLMLFIELSKIFFVQRTNLIPVMKEKKEMHNICTQVNNLFSFPFSDMSMNRKNEIVLEDNIRTTKDNEERNGAGSCGKKRKISIASQSDEDTREGEKLRRKKKNKLEIRNSMLKDNSLNRSRIETNTREGRNKCRIKIPKIFQYKYVYQRINKDVVRNTNFLNLFTEVIHYKILVELHEMMKKDRHSEEMINDQRVVMQNMKESNNYIYNIDNKLNYNKKLEEVLFFFIPMHNTKCIIYNFTKKDKHDYYNYFIISYLYYTFEIFKCVCIFVLYLDSFIPIPKGVNKIALLNRIREDITLSFYNILSPYYLFDVGYINRYIINEIKGVNMSSNGLLNNCEKGMNKMDNYTSNQNERNNQSHVSVNVEHPNRNGSDSDDYTFNIGMKDHEIINSRNEQIQKNVEYILQLHYFVNNVDIDVSNLYVYHFVIVTNFINLFDDYELKKKLLNDLYSQKRIIEIRDFELFANINENIYKIFLKSFIEKCYFTMESYNLLDNLFSVLIYYKKKVILQNEKCAENVYENYYYFMETFLHKMLKKTKFFDSHYMDDVLLFLNFLRAIPTIREFVIVLSVFCRIFNFYKSRSLIDLGEGVTDREVIANVSNKVDELNTSSDEEENYRKNKVSSFFRLLVELFFTSNLNFALKGIPMLKIINDSKEEKLTKGNSSNVFDYTVKDIVQVYINYLDYITYVLLLNPYVYPFFEEKLKKKRSIGELFCAFSRRKDLFPNGDNMCDNEGRNSSSCAEVKVEDNSGITSPCNVHNEESKMCRSNMVEGSEAYLAYQIEKKLLDVAFENFQNFQQSVHIFLDEIKKVKMGEKSSPTYQEEIEMLCGKEYEKDGTNSSCMNQSNFHFFSLSDDTSERTIPNGCKNVLQIYLLYNITYEYTSMGNLECTMKKCQEEELLFCNLCNISSLIFNYFFTIYVYINNKRNANIDTLLNIVCKINKLLEVYLALSGNINRNVNTFIKHTRKYEDIENIISSCDNRTEEVDKQNSSNSFFQKFSILGGSTCLQFIEIFKNELFGKLIMKLLQNVDETNRDVFSHFIHLNLYYIYRSIHFFKLKKEKYKRSVADSLVRLAQILAEQDTQHKEMKKIREKCCFLILFLLQKLKTKDCYINKLIIGRRGPSHDCDRSKHSNDTNEESVSNMKSQHFLLKQVTLFFINLMASQRDITGFNNGIKNGFKCMHKHNSNSVPLLINTIMQDKSAEIEMSDILNELCKLYAIKCYREKDCSLDCAIIEKIIHQDVRRNGNSTSGDSTTISVNSNNGGISNQYFLRHIRNDKIHLQWCEDVERRVKAYILNKYIDHFDFDTSQLEEKFKNSKENLIFIIFMYVMKNKYNPPLFEEIDKKVLDRTEYKEIFKLPRKEFSATLAENYLNKFMSAYKYVQKRDNKISFLLLNMKKVKNKNCLFIALSILYFLGNMLSKKDRMVQLFKEYDKKIVKKICEVIFFYFYGYFYKNDIYKDERILKCYERITFFFFKSFFKSLKKGNAEMGHGNSISAQGGGTQNEFNKNDTFNHERSTSYNRWRDQDTMGTSNNCFHHGNNNGIKHENSNKVHSNNSKLKYNENFINNTLKRRSDYCVLLVLLLQLLNQNIRKFNLEKMVDEHLFEVFIHISFMLKGGRNHFYYENIMKEYIYIFNEHDFNSLKKEKKMCTVFYAYFLLLKYAKLRNLCVLALVETFFKDANIEKVLLFQMDVFRVKRRKKNYTPNGYTNVIVNKNGDKNTLIFMLKLIKIFYEEWYDMSKDTVLKQVINLKTLNKNIFNGLKKLYNYTLENIDIHIRNIFFVDISHYLKSVTMESILDNKLIDEVLKFKEFNLNSDANYDWLNMNTSMLNKTCLYFYINENVRRKLENGENHFSFYLHMNKSGKSECCEEEVGVLEEGEEERNSEDSCSKNRGVSNRAALDSYDAKSDVGKLCMQKWSSSDNGTEWINKKGDIVFKYCRTQLPHCLMSQNDYIKKETFFLAHKNKLKDNIYDYLFLLCLIVSKLIFCFILMSEKLRVFFYHFRILYTCYHHEKVFLNFDLLNMQEINRKIKSYIKKYPDIHFYIDYDNNENEESKTYGGGGDQEQNSYTDNRKDKKNWLNSYNNGISQTNEYGNNNFPFRNSNKLITYDEEKEHFYHLKKNEKNNSSCKFCIKFKKIHSVHRSTRILDLLDKDEKTNIKNMIYYGKTIRTSIFLKSPYDVNAYKNCSTFREEVHGEQEKADGGLENGNIDADRSRNNNNVHNGRLNGAEEHREKGSNNRNYNSVNVKYVKNARMKKNELDNTINSDCIVDNSDLLYGRKTKGFHFKKNYKKLLKKYFLNDIDFFGKWIKMFSMNALKILIFCLSSNDIIVRMISIKGLSIFYQLIENSFVLYKIRKKLNSFRRSSTSATSKDGENFRKKWENNFSHTYINSNNTYSINNGYNNSGGIRKKERTLIIPFKELFYLFFFMKKLKYSVDPNSYYINPCVSSYSFFLINEIYKKNELNNTLRILIRNKTFSLHFFHAYLNNEIKKTNFMSLNIINFFIISTQALLSTSYDLRRNDKDMVVHANYTDQEQYPEVGLQQHQMDYARYSTNYGNSHKQNIYYRDDDTTYQEGGGYSKQKNNIIDRSFFATSNMNHRMIYDFQNDDNDVEEMNYQNEKDVQNKTDKEETVDKLHYIQMNHKNAIKTILNILNKNNIFEIYLTIFFSNHLNYNMLKKFLILLITSSSVLPIEYMKFDCTEKKSDFLNDEGTHRSKKEEEDNNNHNFNDTFANGIGYVNEYDEGQEISRGYVYYNESRFHENTNTRYNNRNNTQEGGEDKDTKRDNMDNCDVAYYAKNNFVIKLIIKNNILLWIDRVMHQKLFQDEIAFYYPSSFMFPLLNFYDLSNENEKLYMNILIDEIEFLEGKGVVEPIAFSQKNNTNFSSNTKEPYVNKGINKIERREEGKVNGDPEMKVGNKKTRKNNMKSHETKKCYDIYTFSNQTYIEKIIKNRYIMGYIFKESYEKTSEIFFYLTMFVSNIVSNLFYPSVDYSYVFTNVLLRNEKKKIIKFILNNAHKILHKRRYTNNDDKFELWNFWYSNFHKYISIKIRSTVLISKKSNSFRKTNLNIFSNLIKIMKNLNRSLYYIFINLFHKEYFRVFINFKSNEKKEERKINIDNTINLKKYNKSNMKVCLTFIKYIYLIFNNLFSICTSLFDRGISNKDFMQNSISTKVVVDESFVHADISFIVNEVMIFLENLVLLYVYFSSSSSRASPVLHGLHPLGGYNTTEYLPPRRKHEDKTVPRHRDQKFIEKYYLHIHETLLKKTHKKSANFSNYHFYQKIILLVLHMIYKNCYKESKHFSYIFLNKLITLYHFLEGTSRAKIYLYIYELFRIIKKDPLQSLLNHII</sequence>